<organism evidence="3 4">
    <name type="scientific">Brucella cytisi</name>
    <dbReference type="NCBI Taxonomy" id="407152"/>
    <lineage>
        <taxon>Bacteria</taxon>
        <taxon>Pseudomonadati</taxon>
        <taxon>Pseudomonadota</taxon>
        <taxon>Alphaproteobacteria</taxon>
        <taxon>Hyphomicrobiales</taxon>
        <taxon>Brucellaceae</taxon>
        <taxon>Brucella/Ochrobactrum group</taxon>
        <taxon>Brucella</taxon>
    </lineage>
</organism>
<protein>
    <recommendedName>
        <fullName evidence="5">Single-stranded DNA-binding protein</fullName>
    </recommendedName>
</protein>
<dbReference type="Pfam" id="PF00436">
    <property type="entry name" value="SSB"/>
    <property type="match status" value="1"/>
</dbReference>
<proteinExistence type="predicted"/>
<dbReference type="Proteomes" id="UP000182985">
    <property type="component" value="Unassembled WGS sequence"/>
</dbReference>
<evidence type="ECO:0000256" key="2">
    <source>
        <dbReference type="PROSITE-ProRule" id="PRU00252"/>
    </source>
</evidence>
<dbReference type="Gene3D" id="2.40.50.140">
    <property type="entry name" value="Nucleic acid-binding proteins"/>
    <property type="match status" value="1"/>
</dbReference>
<dbReference type="RefSeq" id="WP_071634624.1">
    <property type="nucleotide sequence ID" value="NZ_MOEC01000072.1"/>
</dbReference>
<dbReference type="SUPFAM" id="SSF50249">
    <property type="entry name" value="Nucleic acid-binding proteins"/>
    <property type="match status" value="1"/>
</dbReference>
<keyword evidence="4" id="KW-1185">Reference proteome</keyword>
<dbReference type="NCBIfam" id="NF006039">
    <property type="entry name" value="PRK08182.1"/>
    <property type="match status" value="1"/>
</dbReference>
<dbReference type="OrthoDB" id="4427276at2"/>
<dbReference type="AlphaFoldDB" id="A0A1J6HCC3"/>
<dbReference type="EMBL" id="MOEC01000072">
    <property type="protein sequence ID" value="OIS90233.1"/>
    <property type="molecule type" value="Genomic_DNA"/>
</dbReference>
<name>A0A1J6HCC3_9HYPH</name>
<gene>
    <name evidence="3" type="ORF">BLA27_27895</name>
</gene>
<evidence type="ECO:0008006" key="5">
    <source>
        <dbReference type="Google" id="ProtNLM"/>
    </source>
</evidence>
<accession>A0A1J6HCC3</accession>
<dbReference type="InterPro" id="IPR012340">
    <property type="entry name" value="NA-bd_OB-fold"/>
</dbReference>
<evidence type="ECO:0000313" key="4">
    <source>
        <dbReference type="Proteomes" id="UP000182985"/>
    </source>
</evidence>
<keyword evidence="1 2" id="KW-0238">DNA-binding</keyword>
<dbReference type="InterPro" id="IPR000424">
    <property type="entry name" value="Primosome_PriB/ssb"/>
</dbReference>
<reference evidence="3 4" key="1">
    <citation type="submission" date="2016-10" db="EMBL/GenBank/DDBJ databases">
        <title>The Draft Genome Sequence of the Potato Rhizosphere Bacteria Ochrobactrum sp. IPA7.2.</title>
        <authorList>
            <person name="Gogoleva N.E."/>
            <person name="Khlopko Y.A."/>
            <person name="Burygin G.L."/>
            <person name="Plotnikov A.O."/>
        </authorList>
    </citation>
    <scope>NUCLEOTIDE SEQUENCE [LARGE SCALE GENOMIC DNA]</scope>
    <source>
        <strain evidence="3 4">IPA7.2</strain>
    </source>
</reference>
<dbReference type="PROSITE" id="PS50935">
    <property type="entry name" value="SSB"/>
    <property type="match status" value="1"/>
</dbReference>
<evidence type="ECO:0000256" key="1">
    <source>
        <dbReference type="ARBA" id="ARBA00023125"/>
    </source>
</evidence>
<dbReference type="GO" id="GO:0003697">
    <property type="term" value="F:single-stranded DNA binding"/>
    <property type="evidence" value="ECO:0007669"/>
    <property type="project" value="InterPro"/>
</dbReference>
<comment type="caution">
    <text evidence="3">The sequence shown here is derived from an EMBL/GenBank/DDBJ whole genome shotgun (WGS) entry which is preliminary data.</text>
</comment>
<dbReference type="CDD" id="cd04496">
    <property type="entry name" value="SSB_OBF"/>
    <property type="match status" value="1"/>
</dbReference>
<sequence length="119" mass="13421">MSNEFHAPGNLGKDPELRTVEVKGEQREVLDFSVYVDRHVSDGNNGFKEKGSFWLNGSLWGRRAVAYAEVLKKGMRVRVGGELVADMVPDRETGKEYPVFKLEADYIAIDPITYARKSN</sequence>
<evidence type="ECO:0000313" key="3">
    <source>
        <dbReference type="EMBL" id="OIS90233.1"/>
    </source>
</evidence>